<keyword evidence="4 5" id="KW-0269">Exonuclease</keyword>
<evidence type="ECO:0000256" key="5">
    <source>
        <dbReference type="RuleBase" id="RU004355"/>
    </source>
</evidence>
<gene>
    <name evidence="8" type="primary">xseA</name>
    <name evidence="8" type="ORF">E5K02_09490</name>
</gene>
<evidence type="ECO:0000256" key="3">
    <source>
        <dbReference type="ARBA" id="ARBA00022801"/>
    </source>
</evidence>
<dbReference type="Pfam" id="PF13742">
    <property type="entry name" value="tRNA_anti_2"/>
    <property type="match status" value="1"/>
</dbReference>
<proteinExistence type="inferred from homology"/>
<dbReference type="EMBL" id="SRMB01000001">
    <property type="protein sequence ID" value="TGE29667.1"/>
    <property type="molecule type" value="Genomic_DNA"/>
</dbReference>
<protein>
    <recommendedName>
        <fullName evidence="5">Exodeoxyribonuclease 7 large subunit</fullName>
        <ecNumber evidence="5">3.1.11.6</ecNumber>
    </recommendedName>
</protein>
<dbReference type="GO" id="GO:0005737">
    <property type="term" value="C:cytoplasm"/>
    <property type="evidence" value="ECO:0007669"/>
    <property type="project" value="UniProtKB-SubCell"/>
</dbReference>
<evidence type="ECO:0000313" key="8">
    <source>
        <dbReference type="EMBL" id="TGE29667.1"/>
    </source>
</evidence>
<accession>A0A4Z0QHX0</accession>
<dbReference type="Pfam" id="PF02601">
    <property type="entry name" value="Exonuc_VII_L"/>
    <property type="match status" value="1"/>
</dbReference>
<dbReference type="GO" id="GO:0008855">
    <property type="term" value="F:exodeoxyribonuclease VII activity"/>
    <property type="evidence" value="ECO:0007669"/>
    <property type="project" value="UniProtKB-UniRule"/>
</dbReference>
<keyword evidence="3 5" id="KW-0378">Hydrolase</keyword>
<dbReference type="InterPro" id="IPR025824">
    <property type="entry name" value="OB-fold_nuc-bd_dom"/>
</dbReference>
<dbReference type="GO" id="GO:0006308">
    <property type="term" value="P:DNA catabolic process"/>
    <property type="evidence" value="ECO:0007669"/>
    <property type="project" value="UniProtKB-UniRule"/>
</dbReference>
<feature type="domain" description="OB-fold nucleic acid binding" evidence="7">
    <location>
        <begin position="24"/>
        <end position="133"/>
    </location>
</feature>
<comment type="catalytic activity">
    <reaction evidence="5">
        <text>Exonucleolytic cleavage in either 5'- to 3'- or 3'- to 5'-direction to yield nucleoside 5'-phosphates.</text>
        <dbReference type="EC" id="3.1.11.6"/>
    </reaction>
</comment>
<dbReference type="InterPro" id="IPR020579">
    <property type="entry name" value="Exonuc_VII_lsu_C"/>
</dbReference>
<comment type="similarity">
    <text evidence="5">Belongs to the XseA family.</text>
</comment>
<evidence type="ECO:0000256" key="2">
    <source>
        <dbReference type="ARBA" id="ARBA00022722"/>
    </source>
</evidence>
<feature type="domain" description="Exonuclease VII large subunit C-terminal" evidence="6">
    <location>
        <begin position="158"/>
        <end position="443"/>
    </location>
</feature>
<keyword evidence="9" id="KW-1185">Reference proteome</keyword>
<dbReference type="PANTHER" id="PTHR30008:SF0">
    <property type="entry name" value="EXODEOXYRIBONUCLEASE 7 LARGE SUBUNIT"/>
    <property type="match status" value="1"/>
</dbReference>
<evidence type="ECO:0000259" key="6">
    <source>
        <dbReference type="Pfam" id="PF02601"/>
    </source>
</evidence>
<name>A0A4Z0QHX0_9BACT</name>
<keyword evidence="1" id="KW-0963">Cytoplasm</keyword>
<evidence type="ECO:0000259" key="7">
    <source>
        <dbReference type="Pfam" id="PF13742"/>
    </source>
</evidence>
<dbReference type="InterPro" id="IPR003753">
    <property type="entry name" value="Exonuc_VII_L"/>
</dbReference>
<evidence type="ECO:0000313" key="9">
    <source>
        <dbReference type="Proteomes" id="UP000298471"/>
    </source>
</evidence>
<reference evidence="8 9" key="1">
    <citation type="submission" date="2019-04" db="EMBL/GenBank/DDBJ databases">
        <authorList>
            <person name="Feng G."/>
            <person name="Zhang J."/>
            <person name="Zhu H."/>
        </authorList>
    </citation>
    <scope>NUCLEOTIDE SEQUENCE [LARGE SCALE GENOMIC DNA]</scope>
    <source>
        <strain evidence="8 9">9PBR-1</strain>
    </source>
</reference>
<dbReference type="GO" id="GO:0009318">
    <property type="term" value="C:exodeoxyribonuclease VII complex"/>
    <property type="evidence" value="ECO:0007669"/>
    <property type="project" value="UniProtKB-UniRule"/>
</dbReference>
<dbReference type="AlphaFoldDB" id="A0A4Z0QHX0"/>
<sequence>MPPLFNRRPEPGLNAPLPPAPLPLAELLVRVRQAVETRFADSYWVVAEIADLTLPRHDGGHCYLVLTDQHVTGRGAQLKAQARATIWSQRFQQLAPAFLEQTGQELRPGLKVMLRVQIKFHEQYGLSLDVLTIDPSYTVGDLARQRLETVRKLEAKGLLERQKRLPLALGPQRLAVVSSPTAAGFQDFVQHLSESPFDFTVTLFPAVMQGTDSPASILAALDAIRPRRASLDAVIIIRGGGAKTDLLAFDDYGLAAAVGAFPLPILTGIGHERDEAVLDLAAHLALKTPTAVAAFLAERLARLDAVFSGYGERIREVATQQLQDAADLLTQAGTFVLRASQNQLADHRTELYQRIRVAARVPLQQLQQQHRQLGRHRQALYRASWRALSQQQQGLRTFGRQLAQRFRRLHRRRREQLLKRHYQLQLAAERLLHRATLRLTQLSTPPLPDAGALARHGYVQLITDHQQPDATLQPGDEVRLLLPQLTLAAQITDRTPHLAPSLLSSASASSASNQ</sequence>
<organism evidence="8 9">
    <name type="scientific">Hymenobacter metallicola</name>
    <dbReference type="NCBI Taxonomy" id="2563114"/>
    <lineage>
        <taxon>Bacteria</taxon>
        <taxon>Pseudomonadati</taxon>
        <taxon>Bacteroidota</taxon>
        <taxon>Cytophagia</taxon>
        <taxon>Cytophagales</taxon>
        <taxon>Hymenobacteraceae</taxon>
        <taxon>Hymenobacter</taxon>
    </lineage>
</organism>
<dbReference type="NCBIfam" id="TIGR00237">
    <property type="entry name" value="xseA"/>
    <property type="match status" value="1"/>
</dbReference>
<comment type="caution">
    <text evidence="8">The sequence shown here is derived from an EMBL/GenBank/DDBJ whole genome shotgun (WGS) entry which is preliminary data.</text>
</comment>
<dbReference type="GO" id="GO:0003676">
    <property type="term" value="F:nucleic acid binding"/>
    <property type="evidence" value="ECO:0007669"/>
    <property type="project" value="InterPro"/>
</dbReference>
<keyword evidence="2 5" id="KW-0540">Nuclease</keyword>
<dbReference type="Proteomes" id="UP000298471">
    <property type="component" value="Unassembled WGS sequence"/>
</dbReference>
<dbReference type="EC" id="3.1.11.6" evidence="5"/>
<dbReference type="RefSeq" id="WP_135394335.1">
    <property type="nucleotide sequence ID" value="NZ_SRMB01000001.1"/>
</dbReference>
<dbReference type="OrthoDB" id="9802795at2"/>
<evidence type="ECO:0000256" key="4">
    <source>
        <dbReference type="ARBA" id="ARBA00022839"/>
    </source>
</evidence>
<evidence type="ECO:0000256" key="1">
    <source>
        <dbReference type="ARBA" id="ARBA00022490"/>
    </source>
</evidence>
<comment type="subcellular location">
    <subcellularLocation>
        <location evidence="5">Cytoplasm</location>
    </subcellularLocation>
</comment>
<dbReference type="PANTHER" id="PTHR30008">
    <property type="entry name" value="EXODEOXYRIBONUCLEASE 7 LARGE SUBUNIT"/>
    <property type="match status" value="1"/>
</dbReference>
<dbReference type="CDD" id="cd04489">
    <property type="entry name" value="ExoVII_LU_OBF"/>
    <property type="match status" value="1"/>
</dbReference>